<name>A0A8I6XPH9_HORVV</name>
<reference evidence="1" key="2">
    <citation type="submission" date="2020-10" db="EMBL/GenBank/DDBJ databases">
        <authorList>
            <person name="Scholz U."/>
            <person name="Mascher M."/>
            <person name="Fiebig A."/>
        </authorList>
    </citation>
    <scope>NUCLEOTIDE SEQUENCE [LARGE SCALE GENOMIC DNA]</scope>
    <source>
        <strain evidence="1">cv. Morex</strain>
    </source>
</reference>
<evidence type="ECO:0000313" key="1">
    <source>
        <dbReference type="EnsemblPlants" id="HORVU.MOREX.r3.2HG0192560.1"/>
    </source>
</evidence>
<dbReference type="EnsemblPlants" id="HORVU.MOREX.r3.2HG0192560.1">
    <property type="protein sequence ID" value="HORVU.MOREX.r3.2HG0192560.1"/>
    <property type="gene ID" value="HORVU.MOREX.r3.2HG0192560"/>
</dbReference>
<reference evidence="2" key="1">
    <citation type="journal article" date="2012" name="Nature">
        <title>A physical, genetic and functional sequence assembly of the barley genome.</title>
        <authorList>
            <consortium name="The International Barley Genome Sequencing Consortium"/>
            <person name="Mayer K.F."/>
            <person name="Waugh R."/>
            <person name="Brown J.W."/>
            <person name="Schulman A."/>
            <person name="Langridge P."/>
            <person name="Platzer M."/>
            <person name="Fincher G.B."/>
            <person name="Muehlbauer G.J."/>
            <person name="Sato K."/>
            <person name="Close T.J."/>
            <person name="Wise R.P."/>
            <person name="Stein N."/>
        </authorList>
    </citation>
    <scope>NUCLEOTIDE SEQUENCE [LARGE SCALE GENOMIC DNA]</scope>
    <source>
        <strain evidence="2">cv. Morex</strain>
    </source>
</reference>
<protein>
    <submittedName>
        <fullName evidence="1">Uncharacterized protein</fullName>
    </submittedName>
</protein>
<accession>A0A8I6XPH9</accession>
<organism evidence="1 2">
    <name type="scientific">Hordeum vulgare subsp. vulgare</name>
    <name type="common">Domesticated barley</name>
    <dbReference type="NCBI Taxonomy" id="112509"/>
    <lineage>
        <taxon>Eukaryota</taxon>
        <taxon>Viridiplantae</taxon>
        <taxon>Streptophyta</taxon>
        <taxon>Embryophyta</taxon>
        <taxon>Tracheophyta</taxon>
        <taxon>Spermatophyta</taxon>
        <taxon>Magnoliopsida</taxon>
        <taxon>Liliopsida</taxon>
        <taxon>Poales</taxon>
        <taxon>Poaceae</taxon>
        <taxon>BOP clade</taxon>
        <taxon>Pooideae</taxon>
        <taxon>Triticodae</taxon>
        <taxon>Triticeae</taxon>
        <taxon>Hordeinae</taxon>
        <taxon>Hordeum</taxon>
    </lineage>
</organism>
<reference evidence="1" key="3">
    <citation type="submission" date="2022-01" db="UniProtKB">
        <authorList>
            <consortium name="EnsemblPlants"/>
        </authorList>
    </citation>
    <scope>IDENTIFICATION</scope>
    <source>
        <strain evidence="1">subsp. vulgare</strain>
    </source>
</reference>
<dbReference type="Proteomes" id="UP000011116">
    <property type="component" value="Chromosome 2H"/>
</dbReference>
<keyword evidence="2" id="KW-1185">Reference proteome</keyword>
<proteinExistence type="predicted"/>
<dbReference type="AlphaFoldDB" id="A0A8I6XPH9"/>
<dbReference type="SMR" id="A0A8I6XPH9"/>
<sequence>MGTSFQKIVVNSMQTVSSPVIHRKFSSYLDACMGEPTVNEIKNGDKNSQEKEQTYFVQSPGESYEDVEVIPTPPVLEEVQARFSKRNVEITMDHVGARAEKLAKKRNLQENWKNLELI</sequence>
<evidence type="ECO:0000313" key="2">
    <source>
        <dbReference type="Proteomes" id="UP000011116"/>
    </source>
</evidence>
<dbReference type="Gramene" id="HORVU.MOREX.r3.2HG0192560.1">
    <property type="protein sequence ID" value="HORVU.MOREX.r3.2HG0192560.1"/>
    <property type="gene ID" value="HORVU.MOREX.r3.2HG0192560"/>
</dbReference>